<dbReference type="Gene3D" id="3.30.450.20">
    <property type="entry name" value="PAS domain"/>
    <property type="match status" value="1"/>
</dbReference>
<dbReference type="Pfam" id="PF13426">
    <property type="entry name" value="PAS_9"/>
    <property type="match status" value="1"/>
</dbReference>
<keyword evidence="1" id="KW-0472">Membrane</keyword>
<dbReference type="Pfam" id="PF00563">
    <property type="entry name" value="EAL"/>
    <property type="match status" value="1"/>
</dbReference>
<dbReference type="CDD" id="cd01948">
    <property type="entry name" value="EAL"/>
    <property type="match status" value="1"/>
</dbReference>
<dbReference type="Gene3D" id="3.30.70.270">
    <property type="match status" value="1"/>
</dbReference>
<feature type="transmembrane region" description="Helical" evidence="1">
    <location>
        <begin position="172"/>
        <end position="189"/>
    </location>
</feature>
<evidence type="ECO:0000313" key="6">
    <source>
        <dbReference type="Proteomes" id="UP001597227"/>
    </source>
</evidence>
<dbReference type="PROSITE" id="PS50887">
    <property type="entry name" value="GGDEF"/>
    <property type="match status" value="1"/>
</dbReference>
<comment type="caution">
    <text evidence="5">The sequence shown here is derived from an EMBL/GenBank/DDBJ whole genome shotgun (WGS) entry which is preliminary data.</text>
</comment>
<feature type="transmembrane region" description="Helical" evidence="1">
    <location>
        <begin position="209"/>
        <end position="231"/>
    </location>
</feature>
<gene>
    <name evidence="5" type="ORF">ACFSFW_16465</name>
</gene>
<accession>A0ABW4MRI2</accession>
<dbReference type="SMART" id="SM00091">
    <property type="entry name" value="PAS"/>
    <property type="match status" value="1"/>
</dbReference>
<dbReference type="InterPro" id="IPR052155">
    <property type="entry name" value="Biofilm_reg_signaling"/>
</dbReference>
<sequence length="796" mass="89987">MISIFMSELNIAYSLFSIFIALSASIICFDIALNLVPKSNKRIGIIWLLLATLTFSLGTKTAFVVGVSGLFEFSTVQFRITAFCVSFVMMFITSFLGLKLLLNRSTPYLVPAILFTIGSSAAYFTIIISNSAFTLSFYNGWFLLSVVTSFILNMVASHLIKKKLLENSSVKTGLIGVLFGISMISHHLLSIKGLQHVITYDDQMYTGNVIVPFLLLSVFLFMFIALIGNLYQQKLLAEQRKLESQERYYRSLYELNSLAIIMMDLTGTIIDLNLTAEKLADMEKEKITGMHYLQFIPEHDQTFAKQQFEKTLAGEVVEYEVQMYNSAGEIIDLTVKNIPISVDDKIHGIYGIIKDISEEKRNLEKVQFMAYHAPLTNLPNKRKLSEDMAQKMAEQIPFSLVYLDLNEFKKTNDRYGHLAGDAVLVEVANRLRENNDDGVAYHIGGDEFAVTLPVVECEGTEKIVLRLADKIRMPITYQEFTLEVFASFGIARFPYDAKAIEELLQKADLAMYASKENDGSDIVFYHEKLLKKVEERFLLEQDLKEALEKNQFELYYQPQFDIQTGTLRGAEALLRWNHPEKGIVSPDVFIHVLEDTGLIVDVGEWVITQVLESIHSWANAGFTFGKISVNISAKHFEKQNLFRFIQDVNAGGAACLNCLDIEITESALLNLEKSIDHVLQLKKLGISISLDDFGTGYSSLSVLHKLPIDCVKIDKSFIKDFNKESKSIITMIIQMSNNLNVKVVAEGIETKEQLDFLIQEGCSFGQGYYYSKPLPKAEFEEKWLKNHRDGSLGPLK</sequence>
<dbReference type="PANTHER" id="PTHR44757:SF2">
    <property type="entry name" value="BIOFILM ARCHITECTURE MAINTENANCE PROTEIN MBAA"/>
    <property type="match status" value="1"/>
</dbReference>
<feature type="transmembrane region" description="Helical" evidence="1">
    <location>
        <begin position="80"/>
        <end position="101"/>
    </location>
</feature>
<dbReference type="SUPFAM" id="SSF55073">
    <property type="entry name" value="Nucleotide cyclase"/>
    <property type="match status" value="1"/>
</dbReference>
<feature type="domain" description="GGDEF" evidence="4">
    <location>
        <begin position="396"/>
        <end position="527"/>
    </location>
</feature>
<dbReference type="CDD" id="cd00130">
    <property type="entry name" value="PAS"/>
    <property type="match status" value="1"/>
</dbReference>
<feature type="transmembrane region" description="Helical" evidence="1">
    <location>
        <begin position="140"/>
        <end position="160"/>
    </location>
</feature>
<dbReference type="SUPFAM" id="SSF55785">
    <property type="entry name" value="PYP-like sensor domain (PAS domain)"/>
    <property type="match status" value="1"/>
</dbReference>
<evidence type="ECO:0000259" key="4">
    <source>
        <dbReference type="PROSITE" id="PS50887"/>
    </source>
</evidence>
<feature type="transmembrane region" description="Helical" evidence="1">
    <location>
        <begin position="45"/>
        <end position="68"/>
    </location>
</feature>
<protein>
    <submittedName>
        <fullName evidence="5">EAL domain-containing protein</fullName>
    </submittedName>
</protein>
<dbReference type="RefSeq" id="WP_388039883.1">
    <property type="nucleotide sequence ID" value="NZ_JBHUEK010000025.1"/>
</dbReference>
<dbReference type="SUPFAM" id="SSF141868">
    <property type="entry name" value="EAL domain-like"/>
    <property type="match status" value="1"/>
</dbReference>
<dbReference type="InterPro" id="IPR043128">
    <property type="entry name" value="Rev_trsase/Diguanyl_cyclase"/>
</dbReference>
<dbReference type="Proteomes" id="UP001597227">
    <property type="component" value="Unassembled WGS sequence"/>
</dbReference>
<name>A0ABW4MRI2_9BACI</name>
<dbReference type="Pfam" id="PF00990">
    <property type="entry name" value="GGDEF"/>
    <property type="match status" value="1"/>
</dbReference>
<keyword evidence="1" id="KW-0812">Transmembrane</keyword>
<evidence type="ECO:0000256" key="1">
    <source>
        <dbReference type="SAM" id="Phobius"/>
    </source>
</evidence>
<reference evidence="6" key="1">
    <citation type="journal article" date="2019" name="Int. J. Syst. Evol. Microbiol.">
        <title>The Global Catalogue of Microorganisms (GCM) 10K type strain sequencing project: providing services to taxonomists for standard genome sequencing and annotation.</title>
        <authorList>
            <consortium name="The Broad Institute Genomics Platform"/>
            <consortium name="The Broad Institute Genome Sequencing Center for Infectious Disease"/>
            <person name="Wu L."/>
            <person name="Ma J."/>
        </authorList>
    </citation>
    <scope>NUCLEOTIDE SEQUENCE [LARGE SCALE GENOMIC DNA]</scope>
    <source>
        <strain evidence="6">CCUG 15531</strain>
    </source>
</reference>
<dbReference type="PANTHER" id="PTHR44757">
    <property type="entry name" value="DIGUANYLATE CYCLASE DGCP"/>
    <property type="match status" value="1"/>
</dbReference>
<dbReference type="SMART" id="SM00052">
    <property type="entry name" value="EAL"/>
    <property type="match status" value="1"/>
</dbReference>
<dbReference type="PROSITE" id="PS50883">
    <property type="entry name" value="EAL"/>
    <property type="match status" value="1"/>
</dbReference>
<evidence type="ECO:0000313" key="5">
    <source>
        <dbReference type="EMBL" id="MFD1780259.1"/>
    </source>
</evidence>
<dbReference type="CDD" id="cd01949">
    <property type="entry name" value="GGDEF"/>
    <property type="match status" value="1"/>
</dbReference>
<evidence type="ECO:0000259" key="2">
    <source>
        <dbReference type="PROSITE" id="PS50112"/>
    </source>
</evidence>
<dbReference type="InterPro" id="IPR035919">
    <property type="entry name" value="EAL_sf"/>
</dbReference>
<dbReference type="InterPro" id="IPR029787">
    <property type="entry name" value="Nucleotide_cyclase"/>
</dbReference>
<dbReference type="InterPro" id="IPR000160">
    <property type="entry name" value="GGDEF_dom"/>
</dbReference>
<feature type="transmembrane region" description="Helical" evidence="1">
    <location>
        <begin position="12"/>
        <end position="33"/>
    </location>
</feature>
<feature type="domain" description="PAS" evidence="2">
    <location>
        <begin position="245"/>
        <end position="315"/>
    </location>
</feature>
<feature type="transmembrane region" description="Helical" evidence="1">
    <location>
        <begin position="252"/>
        <end position="270"/>
    </location>
</feature>
<keyword evidence="1" id="KW-1133">Transmembrane helix</keyword>
<dbReference type="InterPro" id="IPR000014">
    <property type="entry name" value="PAS"/>
</dbReference>
<dbReference type="InterPro" id="IPR001633">
    <property type="entry name" value="EAL_dom"/>
</dbReference>
<dbReference type="NCBIfam" id="TIGR00254">
    <property type="entry name" value="GGDEF"/>
    <property type="match status" value="1"/>
</dbReference>
<organism evidence="5 6">
    <name type="scientific">Fredinandcohnia salidurans</name>
    <dbReference type="NCBI Taxonomy" id="2595041"/>
    <lineage>
        <taxon>Bacteria</taxon>
        <taxon>Bacillati</taxon>
        <taxon>Bacillota</taxon>
        <taxon>Bacilli</taxon>
        <taxon>Bacillales</taxon>
        <taxon>Bacillaceae</taxon>
        <taxon>Fredinandcohnia</taxon>
    </lineage>
</organism>
<dbReference type="PROSITE" id="PS50112">
    <property type="entry name" value="PAS"/>
    <property type="match status" value="1"/>
</dbReference>
<feature type="transmembrane region" description="Helical" evidence="1">
    <location>
        <begin position="108"/>
        <end position="128"/>
    </location>
</feature>
<dbReference type="EMBL" id="JBHUEK010000025">
    <property type="protein sequence ID" value="MFD1780259.1"/>
    <property type="molecule type" value="Genomic_DNA"/>
</dbReference>
<dbReference type="InterPro" id="IPR035965">
    <property type="entry name" value="PAS-like_dom_sf"/>
</dbReference>
<dbReference type="NCBIfam" id="TIGR00229">
    <property type="entry name" value="sensory_box"/>
    <property type="match status" value="1"/>
</dbReference>
<proteinExistence type="predicted"/>
<feature type="domain" description="EAL" evidence="3">
    <location>
        <begin position="536"/>
        <end position="787"/>
    </location>
</feature>
<keyword evidence="6" id="KW-1185">Reference proteome</keyword>
<dbReference type="SMART" id="SM00267">
    <property type="entry name" value="GGDEF"/>
    <property type="match status" value="1"/>
</dbReference>
<dbReference type="Gene3D" id="3.20.20.450">
    <property type="entry name" value="EAL domain"/>
    <property type="match status" value="1"/>
</dbReference>
<evidence type="ECO:0000259" key="3">
    <source>
        <dbReference type="PROSITE" id="PS50883"/>
    </source>
</evidence>